<dbReference type="SUPFAM" id="SSF51445">
    <property type="entry name" value="(Trans)glycosidases"/>
    <property type="match status" value="1"/>
</dbReference>
<dbReference type="PANTHER" id="PTHR31451">
    <property type="match status" value="1"/>
</dbReference>
<dbReference type="RefSeq" id="WP_272743892.1">
    <property type="nucleotide sequence ID" value="NZ_JAQQKV010000001.1"/>
</dbReference>
<evidence type="ECO:0000256" key="3">
    <source>
        <dbReference type="ARBA" id="ARBA00022801"/>
    </source>
</evidence>
<protein>
    <recommendedName>
        <fullName evidence="2">mannan endo-1,4-beta-mannosidase</fullName>
        <ecNumber evidence="2">3.2.1.78</ecNumber>
    </recommendedName>
</protein>
<proteinExistence type="predicted"/>
<evidence type="ECO:0000256" key="1">
    <source>
        <dbReference type="ARBA" id="ARBA00001678"/>
    </source>
</evidence>
<keyword evidence="7" id="KW-1185">Reference proteome</keyword>
<dbReference type="InterPro" id="IPR045053">
    <property type="entry name" value="MAN-like"/>
</dbReference>
<comment type="caution">
    <text evidence="6">The sequence shown here is derived from an EMBL/GenBank/DDBJ whole genome shotgun (WGS) entry which is preliminary data.</text>
</comment>
<feature type="domain" description="Glycoside hydrolase family 5" evidence="5">
    <location>
        <begin position="29"/>
        <end position="438"/>
    </location>
</feature>
<gene>
    <name evidence="6" type="ORF">PQU98_05505</name>
</gene>
<keyword evidence="3" id="KW-0378">Hydrolase</keyword>
<dbReference type="PANTHER" id="PTHR31451:SF40">
    <property type="entry name" value="GLYCOSIDE HYDROLASE FAMILY 5 DOMAIN-CONTAINING PROTEIN"/>
    <property type="match status" value="1"/>
</dbReference>
<reference evidence="6 7" key="1">
    <citation type="submission" date="2023-01" db="EMBL/GenBank/DDBJ databases">
        <title>Novel species of the genus Asticcacaulis isolated from rivers.</title>
        <authorList>
            <person name="Lu H."/>
        </authorList>
    </citation>
    <scope>NUCLEOTIDE SEQUENCE [LARGE SCALE GENOMIC DNA]</scope>
    <source>
        <strain evidence="6 7">LKC15W</strain>
    </source>
</reference>
<evidence type="ECO:0000313" key="7">
    <source>
        <dbReference type="Proteomes" id="UP001218579"/>
    </source>
</evidence>
<dbReference type="Proteomes" id="UP001218579">
    <property type="component" value="Unassembled WGS sequence"/>
</dbReference>
<evidence type="ECO:0000259" key="5">
    <source>
        <dbReference type="Pfam" id="PF26410"/>
    </source>
</evidence>
<dbReference type="Pfam" id="PF26410">
    <property type="entry name" value="GH5_mannosidase"/>
    <property type="match status" value="1"/>
</dbReference>
<dbReference type="InterPro" id="IPR001547">
    <property type="entry name" value="Glyco_hydro_5"/>
</dbReference>
<dbReference type="EC" id="3.2.1.78" evidence="2"/>
<evidence type="ECO:0000256" key="4">
    <source>
        <dbReference type="ARBA" id="ARBA00023295"/>
    </source>
</evidence>
<dbReference type="InterPro" id="IPR017853">
    <property type="entry name" value="GH"/>
</dbReference>
<dbReference type="EMBL" id="JAQQKV010000001">
    <property type="protein sequence ID" value="MDC7675573.1"/>
    <property type="molecule type" value="Genomic_DNA"/>
</dbReference>
<evidence type="ECO:0000313" key="6">
    <source>
        <dbReference type="EMBL" id="MDC7675573.1"/>
    </source>
</evidence>
<dbReference type="Gene3D" id="3.20.20.80">
    <property type="entry name" value="Glycosidases"/>
    <property type="match status" value="1"/>
</dbReference>
<dbReference type="PROSITE" id="PS51257">
    <property type="entry name" value="PROKAR_LIPOPROTEIN"/>
    <property type="match status" value="1"/>
</dbReference>
<sequence>MNRRHVLGLGTGLIATGAGCATMPPVAASFVTTADSQFRLAEETYRFVGANIWYGAYLGSPGPTGNRARLMTELDDMKALGITNLRVLASSELSPLTNSLDPAFSNRTPGDYNEDLLVGLDFLLAEMAKRDMKAVLYLTNFWEWSGGMMAYLEYTTGAYINNGDPAHPWPAFADYTSKFYSNGTAVQLYHHYIRTLLSRTNTVTGRRHVDDPTIMAWQLSNEPRAGGGVEISVQNMPVYLKWISDTAALIRSLDPNHLVSLGHEGLMGAVGNEQFVIDAHKDVDYLTAHIWPQNWGWVDGKNLATTFDSGEKTVAKYIADHIEIAKKIGKPLVFEEFGFPRDEGAFLPGTPTVWKDKFYGMIYAAVEDAIKSGSPVMGSNFWAWGGAGRAQHADYWLQKGETAYVGDPPHEPQGWYSVFNTDTSTQALIRRHADALKTV</sequence>
<keyword evidence="4" id="KW-0326">Glycosidase</keyword>
<evidence type="ECO:0000256" key="2">
    <source>
        <dbReference type="ARBA" id="ARBA00012706"/>
    </source>
</evidence>
<comment type="catalytic activity">
    <reaction evidence="1">
        <text>Random hydrolysis of (1-&gt;4)-beta-D-mannosidic linkages in mannans, galactomannans and glucomannans.</text>
        <dbReference type="EC" id="3.2.1.78"/>
    </reaction>
</comment>
<organism evidence="6 7">
    <name type="scientific">Asticcacaulis machinosus</name>
    <dbReference type="NCBI Taxonomy" id="2984211"/>
    <lineage>
        <taxon>Bacteria</taxon>
        <taxon>Pseudomonadati</taxon>
        <taxon>Pseudomonadota</taxon>
        <taxon>Alphaproteobacteria</taxon>
        <taxon>Caulobacterales</taxon>
        <taxon>Caulobacteraceae</taxon>
        <taxon>Asticcacaulis</taxon>
    </lineage>
</organism>
<name>A0ABT5HH95_9CAUL</name>
<accession>A0ABT5HH95</accession>